<dbReference type="Gene3D" id="1.10.10.10">
    <property type="entry name" value="Winged helix-like DNA-binding domain superfamily/Winged helix DNA-binding domain"/>
    <property type="match status" value="1"/>
</dbReference>
<reference evidence="15" key="1">
    <citation type="submission" date="2025-08" db="UniProtKB">
        <authorList>
            <consortium name="RefSeq"/>
        </authorList>
    </citation>
    <scope>IDENTIFICATION</scope>
</reference>
<evidence type="ECO:0000256" key="9">
    <source>
        <dbReference type="ARBA" id="ARBA00023242"/>
    </source>
</evidence>
<feature type="region of interest" description="Disordered" evidence="12">
    <location>
        <begin position="406"/>
        <end position="474"/>
    </location>
</feature>
<feature type="compositionally biased region" description="Pro residues" evidence="12">
    <location>
        <begin position="237"/>
        <end position="258"/>
    </location>
</feature>
<evidence type="ECO:0000256" key="4">
    <source>
        <dbReference type="ARBA" id="ARBA00022771"/>
    </source>
</evidence>
<dbReference type="InterPro" id="IPR032354">
    <property type="entry name" value="FOXP-CC"/>
</dbReference>
<feature type="compositionally biased region" description="Low complexity" evidence="12">
    <location>
        <begin position="202"/>
        <end position="221"/>
    </location>
</feature>
<evidence type="ECO:0000256" key="11">
    <source>
        <dbReference type="SAM" id="Coils"/>
    </source>
</evidence>
<sequence length="965" mass="106488">MVPREYSVSCARRKISMRAARRRGDCVLRTRVSGHIGENPFDNGSWGKEHFQPSTVPWQLNPRGHGRPSDDGIMDHDTDGDGAINLSTSQRPSAATTPNGDTPTYGQDQQDSDQATSLFAALKQQQQQARDSVFSSRDRECRDRERLQATRSRDSGRGNIGETGGGSGVADQQQQQQELSIEYQSNGKLSPAGHAVTAAPMTQQKQPIITQQSQQPSSGAPGPQPSPHQSPQAPQRGSPPNPSQGPPPGGPPGAPPSQTPSQMMLSSASGLHQMQQLLQQHILSPTQLQSFMQQHTLYLQQQQQQHHQDSSSDHASNQERFGYFSLKNHQHQLAELNKKQLEQAMQQLQEQLQLNLFQQTHLLQTADKKKASAPLQQLAIQQQQLIQQLQITQRQYLLQQGLGLQGHNPSSGLPPGDNLPTWKSEPSDTQESHQNSSVPKSNSGLNGLLNSIASSRRSEVNGTTPLDEKPLDASCNDKVHPLYGHGVCKWPGCEVICEDYQAFLKHLNTEHTLDDRSTAQARVQMQVVSQLEIQLQKERDRLGAMMHHLHMAKQMASPEPPKSSESSTGSSLPKLNFSTALMSQPPPNFAVSQVSPVSMSALVSAVRSPAVSGQLPPSAGGAPMPPLPTIPNMSGLPPMPNMPGSMPSMAGPIRRRISDKSALSLAGGLYDEGTVRRRVAVDRSGIDINEGLPYMLERAGLDVQQEIQRNREFYKNADVRPPFTYASLIRQSIIESPEKQLTLNEIYNWFQNTFCYFRRNAATWKNAIRTNLSLHKCFVRYEDDFGSFWMVDDAEFVKRRHLSRGRPRKYDPTPSPTPPHLSAQGVPSKSPTLTHSPTMYGDALNANLQALGESNMGFLNNPMCTSTATSPDKEHVLPHNDLMSPLDEPAVHIKQESQSPEGGKHARLIKREMPDGPLEQETEEDQADDREYSESHGHDSGQDEDIAEDLSMAPDIMIPEDQVEA</sequence>
<dbReference type="AlphaFoldDB" id="A0A6P3X7R4"/>
<dbReference type="OrthoDB" id="5830876at2759"/>
<proteinExistence type="predicted"/>
<dbReference type="FunFam" id="1.10.10.10:FF:000010">
    <property type="entry name" value="Forkhead box P2 isoform B"/>
    <property type="match status" value="1"/>
</dbReference>
<keyword evidence="14" id="KW-1185">Reference proteome</keyword>
<evidence type="ECO:0000313" key="15">
    <source>
        <dbReference type="RefSeq" id="XP_014474338.1"/>
    </source>
</evidence>
<evidence type="ECO:0000256" key="8">
    <source>
        <dbReference type="ARBA" id="ARBA00023163"/>
    </source>
</evidence>
<dbReference type="InterPro" id="IPR050998">
    <property type="entry name" value="FOXP"/>
</dbReference>
<dbReference type="Gene3D" id="1.20.5.340">
    <property type="match status" value="1"/>
</dbReference>
<feature type="compositionally biased region" description="Polar residues" evidence="12">
    <location>
        <begin position="85"/>
        <end position="117"/>
    </location>
</feature>
<evidence type="ECO:0000256" key="3">
    <source>
        <dbReference type="ARBA" id="ARBA00022723"/>
    </source>
</evidence>
<dbReference type="SUPFAM" id="SSF46785">
    <property type="entry name" value="Winged helix' DNA-binding domain"/>
    <property type="match status" value="1"/>
</dbReference>
<feature type="compositionally biased region" description="Basic and acidic residues" evidence="12">
    <location>
        <begin position="136"/>
        <end position="156"/>
    </location>
</feature>
<keyword evidence="5" id="KW-0862">Zinc</keyword>
<feature type="coiled-coil region" evidence="11">
    <location>
        <begin position="331"/>
        <end position="395"/>
    </location>
</feature>
<dbReference type="Pfam" id="PF00250">
    <property type="entry name" value="Forkhead"/>
    <property type="match status" value="1"/>
</dbReference>
<dbReference type="GeneID" id="106744253"/>
<feature type="region of interest" description="Disordered" evidence="12">
    <location>
        <begin position="553"/>
        <end position="579"/>
    </location>
</feature>
<feature type="domain" description="Fork-head" evidence="13">
    <location>
        <begin position="720"/>
        <end position="812"/>
    </location>
</feature>
<evidence type="ECO:0000256" key="10">
    <source>
        <dbReference type="PROSITE-ProRule" id="PRU00089"/>
    </source>
</evidence>
<feature type="compositionally biased region" description="Low complexity" evidence="12">
    <location>
        <begin position="563"/>
        <end position="575"/>
    </location>
</feature>
<feature type="compositionally biased region" description="Acidic residues" evidence="12">
    <location>
        <begin position="918"/>
        <end position="928"/>
    </location>
</feature>
<dbReference type="RefSeq" id="XP_014474338.1">
    <property type="nucleotide sequence ID" value="XM_014618852.1"/>
</dbReference>
<dbReference type="PROSITE" id="PS50039">
    <property type="entry name" value="FORK_HEAD_3"/>
    <property type="match status" value="1"/>
</dbReference>
<dbReference type="CTD" id="41182"/>
<dbReference type="PANTHER" id="PTHR45796:SF4">
    <property type="entry name" value="FORKHEAD BOX P, ISOFORM C"/>
    <property type="match status" value="1"/>
</dbReference>
<dbReference type="PANTHER" id="PTHR45796">
    <property type="entry name" value="FORKHEAD BOX P, ISOFORM C"/>
    <property type="match status" value="1"/>
</dbReference>
<dbReference type="FunFam" id="1.20.5.340:FF:000005">
    <property type="entry name" value="Forkhead box P1, isoform CRA_f"/>
    <property type="match status" value="1"/>
</dbReference>
<feature type="region of interest" description="Disordered" evidence="12">
    <location>
        <begin position="35"/>
        <end position="177"/>
    </location>
</feature>
<feature type="compositionally biased region" description="Gly residues" evidence="12">
    <location>
        <begin position="158"/>
        <end position="168"/>
    </location>
</feature>
<organism evidence="14 15">
    <name type="scientific">Dinoponera quadriceps</name>
    <name type="common">South American ant</name>
    <dbReference type="NCBI Taxonomy" id="609295"/>
    <lineage>
        <taxon>Eukaryota</taxon>
        <taxon>Metazoa</taxon>
        <taxon>Ecdysozoa</taxon>
        <taxon>Arthropoda</taxon>
        <taxon>Hexapoda</taxon>
        <taxon>Insecta</taxon>
        <taxon>Pterygota</taxon>
        <taxon>Neoptera</taxon>
        <taxon>Endopterygota</taxon>
        <taxon>Hymenoptera</taxon>
        <taxon>Apocrita</taxon>
        <taxon>Aculeata</taxon>
        <taxon>Formicoidea</taxon>
        <taxon>Formicidae</taxon>
        <taxon>Ponerinae</taxon>
        <taxon>Ponerini</taxon>
        <taxon>Dinoponera</taxon>
    </lineage>
</organism>
<feature type="compositionally biased region" description="Basic and acidic residues" evidence="12">
    <location>
        <begin position="67"/>
        <end position="79"/>
    </location>
</feature>
<feature type="compositionally biased region" description="Basic and acidic residues" evidence="12">
    <location>
        <begin position="929"/>
        <end position="941"/>
    </location>
</feature>
<keyword evidence="9 10" id="KW-0539">Nucleus</keyword>
<dbReference type="GO" id="GO:0008270">
    <property type="term" value="F:zinc ion binding"/>
    <property type="evidence" value="ECO:0007669"/>
    <property type="project" value="UniProtKB-KW"/>
</dbReference>
<keyword evidence="6" id="KW-0805">Transcription regulation</keyword>
<feature type="DNA-binding region" description="Fork-head" evidence="10">
    <location>
        <begin position="720"/>
        <end position="812"/>
    </location>
</feature>
<protein>
    <submittedName>
        <fullName evidence="15">Forkhead box protein P1 isoform X2</fullName>
    </submittedName>
</protein>
<keyword evidence="7 10" id="KW-0238">DNA-binding</keyword>
<keyword evidence="8" id="KW-0804">Transcription</keyword>
<keyword evidence="11" id="KW-0175">Coiled coil</keyword>
<dbReference type="InterPro" id="IPR001766">
    <property type="entry name" value="Fork_head_dom"/>
</dbReference>
<accession>A0A6P3X7R4</accession>
<dbReference type="GO" id="GO:0000981">
    <property type="term" value="F:DNA-binding transcription factor activity, RNA polymerase II-specific"/>
    <property type="evidence" value="ECO:0007669"/>
    <property type="project" value="TreeGrafter"/>
</dbReference>
<dbReference type="GO" id="GO:0000978">
    <property type="term" value="F:RNA polymerase II cis-regulatory region sequence-specific DNA binding"/>
    <property type="evidence" value="ECO:0007669"/>
    <property type="project" value="TreeGrafter"/>
</dbReference>
<evidence type="ECO:0000256" key="2">
    <source>
        <dbReference type="ARBA" id="ARBA00022491"/>
    </source>
</evidence>
<dbReference type="GO" id="GO:0005634">
    <property type="term" value="C:nucleus"/>
    <property type="evidence" value="ECO:0007669"/>
    <property type="project" value="UniProtKB-SubCell"/>
</dbReference>
<keyword evidence="3" id="KW-0479">Metal-binding</keyword>
<evidence type="ECO:0000256" key="5">
    <source>
        <dbReference type="ARBA" id="ARBA00022833"/>
    </source>
</evidence>
<dbReference type="Pfam" id="PF16159">
    <property type="entry name" value="FOXP-CC"/>
    <property type="match status" value="1"/>
</dbReference>
<dbReference type="PRINTS" id="PR00053">
    <property type="entry name" value="FORKHEAD"/>
</dbReference>
<dbReference type="SMART" id="SM00339">
    <property type="entry name" value="FH"/>
    <property type="match status" value="1"/>
</dbReference>
<dbReference type="Proteomes" id="UP000515204">
    <property type="component" value="Unplaced"/>
</dbReference>
<evidence type="ECO:0000256" key="7">
    <source>
        <dbReference type="ARBA" id="ARBA00023125"/>
    </source>
</evidence>
<feature type="region of interest" description="Disordered" evidence="12">
    <location>
        <begin position="199"/>
        <end position="270"/>
    </location>
</feature>
<dbReference type="InterPro" id="IPR036390">
    <property type="entry name" value="WH_DNA-bd_sf"/>
</dbReference>
<keyword evidence="4" id="KW-0863">Zinc-finger</keyword>
<evidence type="ECO:0000313" key="14">
    <source>
        <dbReference type="Proteomes" id="UP000515204"/>
    </source>
</evidence>
<dbReference type="InterPro" id="IPR036388">
    <property type="entry name" value="WH-like_DNA-bd_sf"/>
</dbReference>
<evidence type="ECO:0000256" key="6">
    <source>
        <dbReference type="ARBA" id="ARBA00023015"/>
    </source>
</evidence>
<keyword evidence="2" id="KW-0678">Repressor</keyword>
<name>A0A6P3X7R4_DINQU</name>
<comment type="subcellular location">
    <subcellularLocation>
        <location evidence="1 10">Nucleus</location>
    </subcellularLocation>
</comment>
<gene>
    <name evidence="15" type="primary">LOC106744253</name>
</gene>
<evidence type="ECO:0000256" key="1">
    <source>
        <dbReference type="ARBA" id="ARBA00004123"/>
    </source>
</evidence>
<evidence type="ECO:0000259" key="13">
    <source>
        <dbReference type="PROSITE" id="PS50039"/>
    </source>
</evidence>
<feature type="region of interest" description="Disordered" evidence="12">
    <location>
        <begin position="894"/>
        <end position="965"/>
    </location>
</feature>
<feature type="region of interest" description="Disordered" evidence="12">
    <location>
        <begin position="803"/>
        <end position="838"/>
    </location>
</feature>
<feature type="compositionally biased region" description="Polar residues" evidence="12">
    <location>
        <begin position="427"/>
        <end position="464"/>
    </location>
</feature>
<feature type="compositionally biased region" description="Polar residues" evidence="12">
    <location>
        <begin position="825"/>
        <end position="837"/>
    </location>
</feature>
<evidence type="ECO:0000256" key="12">
    <source>
        <dbReference type="SAM" id="MobiDB-lite"/>
    </source>
</evidence>